<sequence length="643" mass="67711">MRTPHEPGAATVVAAQRGEDGALDELVAAYLPLVYNVVGHALGGHPDTDDVVQETMLRAVDSLGELRDPAAFRSWLLVIAMNQVRERHRRRLPLPVDERSLADRADPGADFVDLALTKLHLTGQRREVVAATRWLGEEERELLSLWWMEAVGRITRAELVEAVGISAQHAAVRVQRMKAQLDASRVVVRVLAVVPRCGELAHVVGDWDGEPSALWRKRVMRHARECERCAAAFDDLAAVDGLVARLPLVPVPFALDPSLWGAAGGAGEALVGQGAGQAGQGVGHAGHGTAQPAATAQSLKAVGAVKKGFWAQVAAKPLVVATAVAAIATAAVVAPMALPADEPPAPAAQVTLPPTFTTQPLPESSAAPTTTTAPSSSSPAPTTTTTQPQPAVAAPRPPAAPSAKKGVSTWNFDGVGRALGDVGAGWVYNWAPTREDLVIPQGVEFVPMIWGAKTVTPANLAAVKGQGGTLLGFNEPDLGEQSNMSVEQALDLWPQLQATGMRLGSPAVAYGGDKAGGWLDRFMAGAKQRGLRVDFITLHWYGSDFSAAAVGHLKNYLDAVRARYGLPVWVTEYSLIDWSGGAARYPSASELAAFASGSARMMEGLPWVERYAWFALPADKPGTGLYTPGGVPNAAGEAYRSVG</sequence>
<dbReference type="InterPro" id="IPR013325">
    <property type="entry name" value="RNA_pol_sigma_r2"/>
</dbReference>
<dbReference type="GO" id="GO:0003700">
    <property type="term" value="F:DNA-binding transcription factor activity"/>
    <property type="evidence" value="ECO:0007669"/>
    <property type="project" value="InterPro"/>
</dbReference>
<gene>
    <name evidence="4" type="ORF">KCV87_27510</name>
</gene>
<evidence type="ECO:0000313" key="4">
    <source>
        <dbReference type="EMBL" id="QUF03137.1"/>
    </source>
</evidence>
<dbReference type="SUPFAM" id="SSF88946">
    <property type="entry name" value="Sigma2 domain of RNA polymerase sigma factors"/>
    <property type="match status" value="1"/>
</dbReference>
<proteinExistence type="predicted"/>
<evidence type="ECO:0000313" key="5">
    <source>
        <dbReference type="Proteomes" id="UP000677152"/>
    </source>
</evidence>
<organism evidence="4 5">
    <name type="scientific">Actinosynnema pretiosum subsp. pretiosum</name>
    <dbReference type="NCBI Taxonomy" id="103721"/>
    <lineage>
        <taxon>Bacteria</taxon>
        <taxon>Bacillati</taxon>
        <taxon>Actinomycetota</taxon>
        <taxon>Actinomycetes</taxon>
        <taxon>Pseudonocardiales</taxon>
        <taxon>Pseudonocardiaceae</taxon>
        <taxon>Actinosynnema</taxon>
    </lineage>
</organism>
<protein>
    <submittedName>
        <fullName evidence="4">Sigma-70 family RNA polymerase sigma factor</fullName>
    </submittedName>
</protein>
<name>A0AA45R2U6_9PSEU</name>
<dbReference type="Proteomes" id="UP000677152">
    <property type="component" value="Chromosome"/>
</dbReference>
<feature type="domain" description="RNA polymerase sigma-70 region 2" evidence="2">
    <location>
        <begin position="26"/>
        <end position="91"/>
    </location>
</feature>
<dbReference type="AlphaFoldDB" id="A0AA45R2U6"/>
<dbReference type="Gene3D" id="3.20.20.80">
    <property type="entry name" value="Glycosidases"/>
    <property type="match status" value="1"/>
</dbReference>
<dbReference type="PANTHER" id="PTHR34154:SF3">
    <property type="entry name" value="ALKALI-SENSITIVE LINKAGE PROTEIN 1"/>
    <property type="match status" value="1"/>
</dbReference>
<dbReference type="GO" id="GO:0071966">
    <property type="term" value="P:fungal-type cell wall polysaccharide metabolic process"/>
    <property type="evidence" value="ECO:0007669"/>
    <property type="project" value="TreeGrafter"/>
</dbReference>
<dbReference type="InterPro" id="IPR053183">
    <property type="entry name" value="ASL1"/>
</dbReference>
<dbReference type="EMBL" id="CP073249">
    <property type="protein sequence ID" value="QUF03137.1"/>
    <property type="molecule type" value="Genomic_DNA"/>
</dbReference>
<evidence type="ECO:0000259" key="2">
    <source>
        <dbReference type="Pfam" id="PF04542"/>
    </source>
</evidence>
<dbReference type="GO" id="GO:0006352">
    <property type="term" value="P:DNA-templated transcription initiation"/>
    <property type="evidence" value="ECO:0007669"/>
    <property type="project" value="InterPro"/>
</dbReference>
<dbReference type="NCBIfam" id="TIGR02937">
    <property type="entry name" value="sigma70-ECF"/>
    <property type="match status" value="1"/>
</dbReference>
<dbReference type="PANTHER" id="PTHR34154">
    <property type="entry name" value="ALKALI-SENSITIVE LINKAGE PROTEIN 1"/>
    <property type="match status" value="1"/>
</dbReference>
<accession>A0AA45R2U6</accession>
<reference evidence="4" key="1">
    <citation type="submission" date="2021-04" db="EMBL/GenBank/DDBJ databases">
        <title>Genomic sequence of Actinosynnema pretiosum subsp. pretiosum ATCC 31280 (C-14919).</title>
        <authorList>
            <person name="Bai L."/>
            <person name="Wang X."/>
            <person name="Xiao Y."/>
        </authorList>
    </citation>
    <scope>NUCLEOTIDE SEQUENCE</scope>
    <source>
        <strain evidence="4">ATCC 31280</strain>
    </source>
</reference>
<feature type="compositionally biased region" description="Low complexity" evidence="1">
    <location>
        <begin position="347"/>
        <end position="394"/>
    </location>
</feature>
<dbReference type="Pfam" id="PF11790">
    <property type="entry name" value="Glyco_hydro_cc"/>
    <property type="match status" value="1"/>
</dbReference>
<dbReference type="Gene3D" id="1.10.1740.10">
    <property type="match status" value="1"/>
</dbReference>
<dbReference type="InterPro" id="IPR014284">
    <property type="entry name" value="RNA_pol_sigma-70_dom"/>
</dbReference>
<evidence type="ECO:0000256" key="1">
    <source>
        <dbReference type="SAM" id="MobiDB-lite"/>
    </source>
</evidence>
<dbReference type="SUPFAM" id="SSF51445">
    <property type="entry name" value="(Trans)glycosidases"/>
    <property type="match status" value="1"/>
</dbReference>
<feature type="domain" description="Asl1-like glycosyl hydrolase catalytic" evidence="3">
    <location>
        <begin position="424"/>
        <end position="639"/>
    </location>
</feature>
<dbReference type="Pfam" id="PF04542">
    <property type="entry name" value="Sigma70_r2"/>
    <property type="match status" value="1"/>
</dbReference>
<feature type="region of interest" description="Disordered" evidence="1">
    <location>
        <begin position="345"/>
        <end position="407"/>
    </location>
</feature>
<dbReference type="InterPro" id="IPR024655">
    <property type="entry name" value="Asl1_glyco_hydro_catalytic"/>
</dbReference>
<dbReference type="InterPro" id="IPR017853">
    <property type="entry name" value="GH"/>
</dbReference>
<dbReference type="InterPro" id="IPR007627">
    <property type="entry name" value="RNA_pol_sigma70_r2"/>
</dbReference>
<evidence type="ECO:0000259" key="3">
    <source>
        <dbReference type="Pfam" id="PF11790"/>
    </source>
</evidence>